<feature type="non-terminal residue" evidence="2">
    <location>
        <position position="1"/>
    </location>
</feature>
<evidence type="ECO:0000313" key="3">
    <source>
        <dbReference type="Proteomes" id="UP000325081"/>
    </source>
</evidence>
<protein>
    <submittedName>
        <fullName evidence="2">DNA gyrase subunit B</fullName>
    </submittedName>
</protein>
<evidence type="ECO:0000313" key="2">
    <source>
        <dbReference type="EMBL" id="GER26605.1"/>
    </source>
</evidence>
<name>A0A5A7P1D2_STRAF</name>
<dbReference type="OrthoDB" id="778649at2759"/>
<feature type="compositionally biased region" description="Polar residues" evidence="1">
    <location>
        <begin position="121"/>
        <end position="134"/>
    </location>
</feature>
<dbReference type="PANTHER" id="PTHR34792">
    <property type="entry name" value="OS02G0121500 PROTEIN"/>
    <property type="match status" value="1"/>
</dbReference>
<proteinExistence type="predicted"/>
<gene>
    <name evidence="2" type="ORF">STAS_02263</name>
</gene>
<organism evidence="2 3">
    <name type="scientific">Striga asiatica</name>
    <name type="common">Asiatic witchweed</name>
    <name type="synonym">Buchnera asiatica</name>
    <dbReference type="NCBI Taxonomy" id="4170"/>
    <lineage>
        <taxon>Eukaryota</taxon>
        <taxon>Viridiplantae</taxon>
        <taxon>Streptophyta</taxon>
        <taxon>Embryophyta</taxon>
        <taxon>Tracheophyta</taxon>
        <taxon>Spermatophyta</taxon>
        <taxon>Magnoliopsida</taxon>
        <taxon>eudicotyledons</taxon>
        <taxon>Gunneridae</taxon>
        <taxon>Pentapetalae</taxon>
        <taxon>asterids</taxon>
        <taxon>lamiids</taxon>
        <taxon>Lamiales</taxon>
        <taxon>Orobanchaceae</taxon>
        <taxon>Buchnereae</taxon>
        <taxon>Striga</taxon>
    </lineage>
</organism>
<feature type="region of interest" description="Disordered" evidence="1">
    <location>
        <begin position="20"/>
        <end position="48"/>
    </location>
</feature>
<dbReference type="AlphaFoldDB" id="A0A5A7P1D2"/>
<dbReference type="Proteomes" id="UP000325081">
    <property type="component" value="Unassembled WGS sequence"/>
</dbReference>
<reference evidence="3" key="1">
    <citation type="journal article" date="2019" name="Curr. Biol.">
        <title>Genome Sequence of Striga asiatica Provides Insight into the Evolution of Plant Parasitism.</title>
        <authorList>
            <person name="Yoshida S."/>
            <person name="Kim S."/>
            <person name="Wafula E.K."/>
            <person name="Tanskanen J."/>
            <person name="Kim Y.M."/>
            <person name="Honaas L."/>
            <person name="Yang Z."/>
            <person name="Spallek T."/>
            <person name="Conn C.E."/>
            <person name="Ichihashi Y."/>
            <person name="Cheong K."/>
            <person name="Cui S."/>
            <person name="Der J.P."/>
            <person name="Gundlach H."/>
            <person name="Jiao Y."/>
            <person name="Hori C."/>
            <person name="Ishida J.K."/>
            <person name="Kasahara H."/>
            <person name="Kiba T."/>
            <person name="Kim M.S."/>
            <person name="Koo N."/>
            <person name="Laohavisit A."/>
            <person name="Lee Y.H."/>
            <person name="Lumba S."/>
            <person name="McCourt P."/>
            <person name="Mortimer J.C."/>
            <person name="Mutuku J.M."/>
            <person name="Nomura T."/>
            <person name="Sasaki-Sekimoto Y."/>
            <person name="Seto Y."/>
            <person name="Wang Y."/>
            <person name="Wakatake T."/>
            <person name="Sakakibara H."/>
            <person name="Demura T."/>
            <person name="Yamaguchi S."/>
            <person name="Yoneyama K."/>
            <person name="Manabe R.I."/>
            <person name="Nelson D.C."/>
            <person name="Schulman A.H."/>
            <person name="Timko M.P."/>
            <person name="dePamphilis C.W."/>
            <person name="Choi D."/>
            <person name="Shirasu K."/>
        </authorList>
    </citation>
    <scope>NUCLEOTIDE SEQUENCE [LARGE SCALE GENOMIC DNA]</scope>
    <source>
        <strain evidence="3">cv. UVA1</strain>
    </source>
</reference>
<comment type="caution">
    <text evidence="2">The sequence shown here is derived from an EMBL/GenBank/DDBJ whole genome shotgun (WGS) entry which is preliminary data.</text>
</comment>
<feature type="region of interest" description="Disordered" evidence="1">
    <location>
        <begin position="69"/>
        <end position="105"/>
    </location>
</feature>
<feature type="region of interest" description="Disordered" evidence="1">
    <location>
        <begin position="118"/>
        <end position="140"/>
    </location>
</feature>
<sequence length="468" mass="52034">ITKRVGESITSYLSISKKQRYASHKANTANTFKKDGGKESKLKKGHFTKDEEEVAETLYALATMFSDTNKANRPVSSDDPTNSKLLNGEDADAVEDTPNLSGSKGKLVELQSFKEAKMPEFSSSKQTSRPQVSSEKLIDHGQATVSGLQYGKKYGKCSFQSPTRTRSWNTNGSSLRVPIWLESTNSEKCTRNTVQSEKSWKRSSAHVYISRLIKVLQISENREGSLANFTNLSTSGGAHHVTGLNGRMNDVGPTNKELAKIEHDDFLNNKMFIKDRQLAGETSALCSSAKEDFHFLSLGTTSYSDVNKEHVHEAHKQFHAPPYVQQSQKYSGLTTQQVQLPQYLSSSSTVNGSFPGPMGWPAQYNSGGVGPVNLPDWKNGNTGSPLNCAQALFPHLLGSNQQQFSPQPHTQQHIVMSAISSSLPLPKVKINRHHHQHYQHHNRQFPLRIFVRDKVPLYSDNVQKLQLP</sequence>
<dbReference type="InterPro" id="IPR040305">
    <property type="entry name" value="At1g75730-like"/>
</dbReference>
<feature type="compositionally biased region" description="Polar residues" evidence="1">
    <location>
        <begin position="69"/>
        <end position="85"/>
    </location>
</feature>
<evidence type="ECO:0000256" key="1">
    <source>
        <dbReference type="SAM" id="MobiDB-lite"/>
    </source>
</evidence>
<accession>A0A5A7P1D2</accession>
<dbReference type="EMBL" id="BKCP01001113">
    <property type="protein sequence ID" value="GER26605.1"/>
    <property type="molecule type" value="Genomic_DNA"/>
</dbReference>
<dbReference type="PANTHER" id="PTHR34792:SF1">
    <property type="entry name" value="OS02G0121500 PROTEIN"/>
    <property type="match status" value="1"/>
</dbReference>
<keyword evidence="3" id="KW-1185">Reference proteome</keyword>
<feature type="compositionally biased region" description="Basic and acidic residues" evidence="1">
    <location>
        <begin position="32"/>
        <end position="42"/>
    </location>
</feature>